<dbReference type="Gene3D" id="3.30.420.10">
    <property type="entry name" value="Ribonuclease H-like superfamily/Ribonuclease H"/>
    <property type="match status" value="1"/>
</dbReference>
<feature type="region of interest" description="Disordered" evidence="13">
    <location>
        <begin position="541"/>
        <end position="560"/>
    </location>
</feature>
<protein>
    <recommendedName>
        <fullName evidence="5">RBR-type E3 ubiquitin transferase</fullName>
        <ecNumber evidence="5">2.3.2.31</ecNumber>
    </recommendedName>
</protein>
<keyword evidence="11" id="KW-0862">Zinc</keyword>
<dbReference type="Pfam" id="PF22191">
    <property type="entry name" value="IBR_1"/>
    <property type="match status" value="1"/>
</dbReference>
<evidence type="ECO:0000313" key="16">
    <source>
        <dbReference type="EMBL" id="ERN04968.1"/>
    </source>
</evidence>
<dbReference type="GO" id="GO:0006511">
    <property type="term" value="P:ubiquitin-dependent protein catabolic process"/>
    <property type="evidence" value="ECO:0000318"/>
    <property type="project" value="GO_Central"/>
</dbReference>
<dbReference type="Pfam" id="PF01485">
    <property type="entry name" value="IBR"/>
    <property type="match status" value="1"/>
</dbReference>
<dbReference type="GO" id="GO:0000151">
    <property type="term" value="C:ubiquitin ligase complex"/>
    <property type="evidence" value="ECO:0000318"/>
    <property type="project" value="GO_Central"/>
</dbReference>
<evidence type="ECO:0000256" key="1">
    <source>
        <dbReference type="ARBA" id="ARBA00001798"/>
    </source>
</evidence>
<evidence type="ECO:0000256" key="11">
    <source>
        <dbReference type="ARBA" id="ARBA00022833"/>
    </source>
</evidence>
<evidence type="ECO:0000256" key="9">
    <source>
        <dbReference type="ARBA" id="ARBA00022771"/>
    </source>
</evidence>
<dbReference type="FunFam" id="3.30.420.10:FF:000076">
    <property type="entry name" value="RBR-type E3 ubiquitin transferase"/>
    <property type="match status" value="1"/>
</dbReference>
<proteinExistence type="inferred from homology"/>
<feature type="region of interest" description="Disordered" evidence="13">
    <location>
        <begin position="54"/>
        <end position="73"/>
    </location>
</feature>
<dbReference type="InterPro" id="IPR012337">
    <property type="entry name" value="RNaseH-like_sf"/>
</dbReference>
<dbReference type="GO" id="GO:0004523">
    <property type="term" value="F:RNA-DNA hybrid ribonuclease activity"/>
    <property type="evidence" value="ECO:0007669"/>
    <property type="project" value="InterPro"/>
</dbReference>
<evidence type="ECO:0000256" key="2">
    <source>
        <dbReference type="ARBA" id="ARBA00001947"/>
    </source>
</evidence>
<evidence type="ECO:0000256" key="4">
    <source>
        <dbReference type="ARBA" id="ARBA00005884"/>
    </source>
</evidence>
<dbReference type="EC" id="2.3.2.31" evidence="5"/>
<accession>W1PAK0</accession>
<keyword evidence="6" id="KW-0808">Transferase</keyword>
<dbReference type="InterPro" id="IPR044066">
    <property type="entry name" value="TRIAD_supradom"/>
</dbReference>
<feature type="domain" description="RING-type" evidence="15">
    <location>
        <begin position="308"/>
        <end position="535"/>
    </location>
</feature>
<evidence type="ECO:0000256" key="3">
    <source>
        <dbReference type="ARBA" id="ARBA00003976"/>
    </source>
</evidence>
<dbReference type="GO" id="GO:0005737">
    <property type="term" value="C:cytoplasm"/>
    <property type="evidence" value="ECO:0000318"/>
    <property type="project" value="GO_Central"/>
</dbReference>
<evidence type="ECO:0000313" key="17">
    <source>
        <dbReference type="Proteomes" id="UP000017836"/>
    </source>
</evidence>
<dbReference type="SMART" id="SM00647">
    <property type="entry name" value="IBR"/>
    <property type="match status" value="2"/>
</dbReference>
<dbReference type="GO" id="GO:0008270">
    <property type="term" value="F:zinc ion binding"/>
    <property type="evidence" value="ECO:0007669"/>
    <property type="project" value="UniProtKB-KW"/>
</dbReference>
<evidence type="ECO:0000256" key="5">
    <source>
        <dbReference type="ARBA" id="ARBA00012251"/>
    </source>
</evidence>
<dbReference type="PROSITE" id="PS50089">
    <property type="entry name" value="ZF_RING_2"/>
    <property type="match status" value="1"/>
</dbReference>
<dbReference type="InterPro" id="IPR002867">
    <property type="entry name" value="IBR_dom"/>
</dbReference>
<dbReference type="InterPro" id="IPR031127">
    <property type="entry name" value="E3_UB_ligase_RBR"/>
</dbReference>
<evidence type="ECO:0000256" key="12">
    <source>
        <dbReference type="PROSITE-ProRule" id="PRU00175"/>
    </source>
</evidence>
<dbReference type="PROSITE" id="PS51873">
    <property type="entry name" value="TRIAD"/>
    <property type="match status" value="1"/>
</dbReference>
<dbReference type="Proteomes" id="UP000017836">
    <property type="component" value="Unassembled WGS sequence"/>
</dbReference>
<name>W1PAK0_AMBTC</name>
<dbReference type="FunFam" id="1.20.120.1750:FF:000019">
    <property type="entry name" value="RBR-type E3 ubiquitin transferase"/>
    <property type="match status" value="1"/>
</dbReference>
<comment type="cofactor">
    <cofactor evidence="2">
        <name>Zn(2+)</name>
        <dbReference type="ChEBI" id="CHEBI:29105"/>
    </cofactor>
</comment>
<dbReference type="InterPro" id="IPR036397">
    <property type="entry name" value="RNaseH_sf"/>
</dbReference>
<dbReference type="GO" id="GO:0003676">
    <property type="term" value="F:nucleic acid binding"/>
    <property type="evidence" value="ECO:0007669"/>
    <property type="project" value="InterPro"/>
</dbReference>
<dbReference type="PROSITE" id="PS00518">
    <property type="entry name" value="ZF_RING_1"/>
    <property type="match status" value="1"/>
</dbReference>
<dbReference type="InterPro" id="IPR001841">
    <property type="entry name" value="Znf_RING"/>
</dbReference>
<keyword evidence="10" id="KW-0833">Ubl conjugation pathway</keyword>
<dbReference type="GO" id="GO:0016567">
    <property type="term" value="P:protein ubiquitination"/>
    <property type="evidence" value="ECO:0007669"/>
    <property type="project" value="InterPro"/>
</dbReference>
<keyword evidence="17" id="KW-1185">Reference proteome</keyword>
<dbReference type="InterPro" id="IPR017907">
    <property type="entry name" value="Znf_RING_CS"/>
</dbReference>
<dbReference type="Gramene" id="ERN04968">
    <property type="protein sequence ID" value="ERN04968"/>
    <property type="gene ID" value="AMTR_s00080p00161640"/>
</dbReference>
<reference evidence="17" key="1">
    <citation type="journal article" date="2013" name="Science">
        <title>The Amborella genome and the evolution of flowering plants.</title>
        <authorList>
            <consortium name="Amborella Genome Project"/>
        </authorList>
    </citation>
    <scope>NUCLEOTIDE SEQUENCE [LARGE SCALE GENOMIC DNA]</scope>
</reference>
<comment type="function">
    <text evidence="3">Might act as an E3 ubiquitin-protein ligase, or as part of E3 complex, which accepts ubiquitin from specific E2 ubiquitin-conjugating enzymes and then transfers it to substrates.</text>
</comment>
<dbReference type="GO" id="GO:0031624">
    <property type="term" value="F:ubiquitin conjugating enzyme binding"/>
    <property type="evidence" value="ECO:0000318"/>
    <property type="project" value="GO_Central"/>
</dbReference>
<evidence type="ECO:0000256" key="13">
    <source>
        <dbReference type="SAM" id="MobiDB-lite"/>
    </source>
</evidence>
<dbReference type="CDD" id="cd22584">
    <property type="entry name" value="Rcat_RBR_unk"/>
    <property type="match status" value="1"/>
</dbReference>
<dbReference type="FunFam" id="3.30.40.10:FF:000230">
    <property type="entry name" value="RBR-type E3 ubiquitin transferase"/>
    <property type="match status" value="1"/>
</dbReference>
<dbReference type="AlphaFoldDB" id="W1PAK0"/>
<dbReference type="HOGENOM" id="CLU_022048_8_3_1"/>
<evidence type="ECO:0000259" key="15">
    <source>
        <dbReference type="PROSITE" id="PS51873"/>
    </source>
</evidence>
<dbReference type="CDD" id="cd22582">
    <property type="entry name" value="BRcat_RBR_unk"/>
    <property type="match status" value="1"/>
</dbReference>
<keyword evidence="9 12" id="KW-0863">Zinc-finger</keyword>
<evidence type="ECO:0000256" key="7">
    <source>
        <dbReference type="ARBA" id="ARBA00022723"/>
    </source>
</evidence>
<dbReference type="GO" id="GO:0061630">
    <property type="term" value="F:ubiquitin protein ligase activity"/>
    <property type="evidence" value="ECO:0000318"/>
    <property type="project" value="GO_Central"/>
</dbReference>
<comment type="catalytic activity">
    <reaction evidence="1">
        <text>[E2 ubiquitin-conjugating enzyme]-S-ubiquitinyl-L-cysteine + [acceptor protein]-L-lysine = [E2 ubiquitin-conjugating enzyme]-L-cysteine + [acceptor protein]-N(6)-ubiquitinyl-L-lysine.</text>
        <dbReference type="EC" id="2.3.2.31"/>
    </reaction>
</comment>
<evidence type="ECO:0000256" key="10">
    <source>
        <dbReference type="ARBA" id="ARBA00022786"/>
    </source>
</evidence>
<comment type="similarity">
    <text evidence="4">Belongs to the RBR family. Ariadne subfamily.</text>
</comment>
<dbReference type="EMBL" id="KI394095">
    <property type="protein sequence ID" value="ERN04968.1"/>
    <property type="molecule type" value="Genomic_DNA"/>
</dbReference>
<dbReference type="OMA" id="CAKFLTP"/>
<dbReference type="SUPFAM" id="SSF57850">
    <property type="entry name" value="RING/U-box"/>
    <property type="match status" value="2"/>
</dbReference>
<dbReference type="Gene3D" id="3.30.40.10">
    <property type="entry name" value="Zinc/RING finger domain, C3HC4 (zinc finger)"/>
    <property type="match status" value="1"/>
</dbReference>
<dbReference type="Gene3D" id="1.20.120.1750">
    <property type="match status" value="1"/>
</dbReference>
<dbReference type="STRING" id="13333.W1PAK0"/>
<dbReference type="PANTHER" id="PTHR11685">
    <property type="entry name" value="RBR FAMILY RING FINGER AND IBR DOMAIN-CONTAINING"/>
    <property type="match status" value="1"/>
</dbReference>
<dbReference type="InterPro" id="IPR013083">
    <property type="entry name" value="Znf_RING/FYVE/PHD"/>
</dbReference>
<keyword evidence="7" id="KW-0479">Metal-binding</keyword>
<sequence length="617" mass="71154">METDGLDVLVTEQKKEVMDAASLSSDLDLAFRLQMEEAMGASRNLQTLSSSSLKLTSSLPSSSSSTVSEPPLASTLKISEEEEDMSYALRLQALEIEKFEQEKKDGFQSQEEIRRLSDQIRVVSHDAKFARAVKEMPDEEWEDTGDWFEDPIEPSREYPFRLYFKGMISNEYVQGSWKSLSAMGIVICDGYDNVVLEIEKAGENDLRRGVAEAKSLIEGLTAALSLNIRQIDVYCDYATLINQVQGRWNAKGQLGPLIDQVRLLRKKFDSFHMYLVTRTDIKFSFRLARRAIDSQLTKATNSNASNTLKQTCSICLEDTDVSQMFMVDGCAHRYCFSCMRQHVEVQLSHGVLPGCPHEGCKTNLNVDSSRKFLPTKLIEIMIQRLEEAAIPETDKLYCPYPKCSALMSKREMQSNQQASSSSHHTADSPGLRRCIKCQGPFCLNCIVPWHSRMTCWQYKIRNPYPHTEDEKLRSLANRNLWRQCVKCKHMIELAEGCYHMTCRCGYEFCYTCGAQWRNKKPTCSCKLWDEHNIVYDELNEEEDDDDHDEYYDEEDDSDSEFEEIHYDDPLCDMYMNYYPKFFNLKGPKYLVDCFWTNQQSGRLREWELEVAVTKVVD</sequence>
<gene>
    <name evidence="16" type="ORF">AMTR_s00080p00161640</name>
</gene>
<keyword evidence="8" id="KW-0677">Repeat</keyword>
<dbReference type="SUPFAM" id="SSF53098">
    <property type="entry name" value="Ribonuclease H-like"/>
    <property type="match status" value="1"/>
</dbReference>
<dbReference type="InterPro" id="IPR002156">
    <property type="entry name" value="RNaseH_domain"/>
</dbReference>
<dbReference type="Pfam" id="PF13456">
    <property type="entry name" value="RVT_3"/>
    <property type="match status" value="1"/>
</dbReference>
<organism evidence="16 17">
    <name type="scientific">Amborella trichopoda</name>
    <dbReference type="NCBI Taxonomy" id="13333"/>
    <lineage>
        <taxon>Eukaryota</taxon>
        <taxon>Viridiplantae</taxon>
        <taxon>Streptophyta</taxon>
        <taxon>Embryophyta</taxon>
        <taxon>Tracheophyta</taxon>
        <taxon>Spermatophyta</taxon>
        <taxon>Magnoliopsida</taxon>
        <taxon>Amborellales</taxon>
        <taxon>Amborellaceae</taxon>
        <taxon>Amborella</taxon>
    </lineage>
</organism>
<evidence type="ECO:0000256" key="8">
    <source>
        <dbReference type="ARBA" id="ARBA00022737"/>
    </source>
</evidence>
<feature type="domain" description="RING-type" evidence="14">
    <location>
        <begin position="312"/>
        <end position="356"/>
    </location>
</feature>
<evidence type="ECO:0000259" key="14">
    <source>
        <dbReference type="PROSITE" id="PS50089"/>
    </source>
</evidence>
<evidence type="ECO:0000256" key="6">
    <source>
        <dbReference type="ARBA" id="ARBA00022679"/>
    </source>
</evidence>
<dbReference type="eggNOG" id="KOG1812">
    <property type="taxonomic scope" value="Eukaryota"/>
</dbReference>